<name>A0A0W0SM37_9GAMM</name>
<keyword evidence="2" id="KW-1185">Reference proteome</keyword>
<evidence type="ECO:0000313" key="1">
    <source>
        <dbReference type="EMBL" id="KTC84438.1"/>
    </source>
</evidence>
<dbReference type="RefSeq" id="WP_058497307.1">
    <property type="nucleotide sequence ID" value="NZ_CAAAIU010000045.1"/>
</dbReference>
<dbReference type="Proteomes" id="UP000054736">
    <property type="component" value="Unassembled WGS sequence"/>
</dbReference>
<organism evidence="1 2">
    <name type="scientific">Legionella drozanskii LLAP-1</name>
    <dbReference type="NCBI Taxonomy" id="1212489"/>
    <lineage>
        <taxon>Bacteria</taxon>
        <taxon>Pseudomonadati</taxon>
        <taxon>Pseudomonadota</taxon>
        <taxon>Gammaproteobacteria</taxon>
        <taxon>Legionellales</taxon>
        <taxon>Legionellaceae</taxon>
        <taxon>Legionella</taxon>
    </lineage>
</organism>
<sequence length="74" mass="8488">MKIALPQNETKDFGLSNVLMLLNGLLNYFHPDFDEEMLDTIEEFVHGLSEHSFKIPEKITAIRALRLISLQTLS</sequence>
<comment type="caution">
    <text evidence="1">The sequence shown here is derived from an EMBL/GenBank/DDBJ whole genome shotgun (WGS) entry which is preliminary data.</text>
</comment>
<evidence type="ECO:0000313" key="2">
    <source>
        <dbReference type="Proteomes" id="UP000054736"/>
    </source>
</evidence>
<accession>A0A0W0SM37</accession>
<dbReference type="PATRIC" id="fig|1212489.4.peg.3215"/>
<reference evidence="1 2" key="1">
    <citation type="submission" date="2015-11" db="EMBL/GenBank/DDBJ databases">
        <title>Genomic analysis of 38 Legionella species identifies large and diverse effector repertoires.</title>
        <authorList>
            <person name="Burstein D."/>
            <person name="Amaro F."/>
            <person name="Zusman T."/>
            <person name="Lifshitz Z."/>
            <person name="Cohen O."/>
            <person name="Gilbert J.A."/>
            <person name="Pupko T."/>
            <person name="Shuman H.A."/>
            <person name="Segal G."/>
        </authorList>
    </citation>
    <scope>NUCLEOTIDE SEQUENCE [LARGE SCALE GENOMIC DNA]</scope>
    <source>
        <strain evidence="1 2">ATCC 700990</strain>
    </source>
</reference>
<dbReference type="EMBL" id="LNXY01000032">
    <property type="protein sequence ID" value="KTC84438.1"/>
    <property type="molecule type" value="Genomic_DNA"/>
</dbReference>
<protein>
    <submittedName>
        <fullName evidence="1">Uncharacterized protein</fullName>
    </submittedName>
</protein>
<gene>
    <name evidence="1" type="ORF">Ldro_3041</name>
</gene>
<proteinExistence type="predicted"/>
<dbReference type="AlphaFoldDB" id="A0A0W0SM37"/>